<dbReference type="InterPro" id="IPR021361">
    <property type="entry name" value="Tad2-like_dom"/>
</dbReference>
<dbReference type="Proteomes" id="UP000859547">
    <property type="component" value="Unassembled WGS sequence"/>
</dbReference>
<reference evidence="2" key="2">
    <citation type="journal article" date="2018" name="Genome Biol.">
        <title>SKESA: strategic k-mer extension for scrupulous assemblies.</title>
        <authorList>
            <person name="Souvorov A."/>
            <person name="Agarwala R."/>
            <person name="Lipman D.J."/>
        </authorList>
    </citation>
    <scope>NUCLEOTIDE SEQUENCE</scope>
    <source>
        <strain evidence="2">C8</strain>
    </source>
</reference>
<comment type="caution">
    <text evidence="2">The sequence shown here is derived from an EMBL/GenBank/DDBJ whole genome shotgun (WGS) entry which is preliminary data.</text>
</comment>
<reference evidence="3 4" key="1">
    <citation type="journal article" date="2018" name="BMC Genomics">
        <title>Whole genome analysis reveals the diversity and evolutionary relationships between necrotic enteritis-causing strains of Clostridium perfringens.</title>
        <authorList>
            <person name="Lacey J.A."/>
            <person name="Allnutt T.R."/>
            <person name="Vezina B."/>
            <person name="Van T.T.H."/>
            <person name="Stent T."/>
            <person name="Han X."/>
            <person name="Rood J.I."/>
            <person name="Wade B."/>
            <person name="Keyburn A.L."/>
            <person name="Seeman T."/>
            <person name="Chen H."/>
            <person name="Haring V."/>
            <person name="Johanesen P.A."/>
            <person name="Lyras D."/>
            <person name="Moore R.J."/>
        </authorList>
    </citation>
    <scope>NUCLEOTIDE SEQUENCE [LARGE SCALE GENOMIC DNA]</scope>
    <source>
        <strain evidence="3 4">EUR-NE15</strain>
    </source>
</reference>
<dbReference type="Proteomes" id="UP000247117">
    <property type="component" value="Unassembled WGS sequence"/>
</dbReference>
<accession>A0A8H9QV90</accession>
<sequence length="68" mass="8186">MKFGLALKAMKEGKKVKLPEWKGYWIWDNEKESIFMHCKDGKVLDIRETQDVYFTFSNVAREDWEVIE</sequence>
<dbReference type="Pfam" id="PF11195">
    <property type="entry name" value="Tad2-like"/>
    <property type="match status" value="1"/>
</dbReference>
<evidence type="ECO:0000313" key="2">
    <source>
        <dbReference type="EMBL" id="HAT4306261.1"/>
    </source>
</evidence>
<reference evidence="2" key="3">
    <citation type="submission" date="2020-07" db="EMBL/GenBank/DDBJ databases">
        <authorList>
            <consortium name="NCBI Pathogen Detection Project"/>
        </authorList>
    </citation>
    <scope>NUCLEOTIDE SEQUENCE</scope>
    <source>
        <strain evidence="2">C8</strain>
    </source>
</reference>
<dbReference type="RefSeq" id="WP_060670784.1">
    <property type="nucleotide sequence ID" value="NZ_CP009557.1"/>
</dbReference>
<dbReference type="AlphaFoldDB" id="A0A8H9QV90"/>
<name>A0A8H9QV90_CLOPF</name>
<evidence type="ECO:0000259" key="1">
    <source>
        <dbReference type="Pfam" id="PF11195"/>
    </source>
</evidence>
<proteinExistence type="predicted"/>
<gene>
    <name evidence="3" type="ORF">CYK91_07710</name>
    <name evidence="2" type="ORF">I9080_000009</name>
</gene>
<organism evidence="2">
    <name type="scientific">Clostridium perfringens</name>
    <dbReference type="NCBI Taxonomy" id="1502"/>
    <lineage>
        <taxon>Bacteria</taxon>
        <taxon>Bacillati</taxon>
        <taxon>Bacillota</taxon>
        <taxon>Clostridia</taxon>
        <taxon>Eubacteriales</taxon>
        <taxon>Clostridiaceae</taxon>
        <taxon>Clostridium</taxon>
    </lineage>
</organism>
<dbReference type="EMBL" id="DACTCB010000001">
    <property type="protein sequence ID" value="HAT4306261.1"/>
    <property type="molecule type" value="Genomic_DNA"/>
</dbReference>
<feature type="domain" description="Thoeris anti-defense 2-like" evidence="1">
    <location>
        <begin position="1"/>
        <end position="67"/>
    </location>
</feature>
<evidence type="ECO:0000313" key="4">
    <source>
        <dbReference type="Proteomes" id="UP000247117"/>
    </source>
</evidence>
<protein>
    <recommendedName>
        <fullName evidence="1">Thoeris anti-defense 2-like domain-containing protein</fullName>
    </recommendedName>
</protein>
<dbReference type="EMBL" id="PJTB01000002">
    <property type="protein sequence ID" value="PWX40015.1"/>
    <property type="molecule type" value="Genomic_DNA"/>
</dbReference>
<evidence type="ECO:0000313" key="3">
    <source>
        <dbReference type="EMBL" id="PWX40015.1"/>
    </source>
</evidence>